<feature type="compositionally biased region" description="Basic and acidic residues" evidence="6">
    <location>
        <begin position="384"/>
        <end position="408"/>
    </location>
</feature>
<evidence type="ECO:0000256" key="6">
    <source>
        <dbReference type="SAM" id="MobiDB-lite"/>
    </source>
</evidence>
<feature type="compositionally biased region" description="Low complexity" evidence="6">
    <location>
        <begin position="427"/>
        <end position="439"/>
    </location>
</feature>
<dbReference type="PROSITE" id="PS00972">
    <property type="entry name" value="USP_1"/>
    <property type="match status" value="1"/>
</dbReference>
<organism evidence="8">
    <name type="scientific">Chromera velia CCMP2878</name>
    <dbReference type="NCBI Taxonomy" id="1169474"/>
    <lineage>
        <taxon>Eukaryota</taxon>
        <taxon>Sar</taxon>
        <taxon>Alveolata</taxon>
        <taxon>Colpodellida</taxon>
        <taxon>Chromeraceae</taxon>
        <taxon>Chromera</taxon>
    </lineage>
</organism>
<dbReference type="EC" id="3.4.19.12" evidence="5"/>
<dbReference type="InterPro" id="IPR018200">
    <property type="entry name" value="USP_CS"/>
</dbReference>
<evidence type="ECO:0000313" key="8">
    <source>
        <dbReference type="EMBL" id="CEM18976.1"/>
    </source>
</evidence>
<dbReference type="PhylomeDB" id="A0A0G4FV88"/>
<dbReference type="InterPro" id="IPR028889">
    <property type="entry name" value="USP"/>
</dbReference>
<dbReference type="InterPro" id="IPR001394">
    <property type="entry name" value="Peptidase_C19_UCH"/>
</dbReference>
<feature type="compositionally biased region" description="Basic and acidic residues" evidence="6">
    <location>
        <begin position="355"/>
        <end position="374"/>
    </location>
</feature>
<dbReference type="InterPro" id="IPR050164">
    <property type="entry name" value="Peptidase_C19"/>
</dbReference>
<evidence type="ECO:0000256" key="5">
    <source>
        <dbReference type="RuleBase" id="RU366025"/>
    </source>
</evidence>
<proteinExistence type="inferred from homology"/>
<dbReference type="GO" id="GO:0006508">
    <property type="term" value="P:proteolysis"/>
    <property type="evidence" value="ECO:0007669"/>
    <property type="project" value="UniProtKB-KW"/>
</dbReference>
<accession>A0A0G4FV88</accession>
<sequence length="536" mass="59084">MGSDSSKNAAADNAGGASAFDQQKQPHYLGLINLGNSCYLNSVLQALYHCPPARQQIIQHQHDGNTLLSAMGDLFAQLESRKKKQGSLAPRKFFSKLKADNEMFNSGAQQDAHEFLLFLLNEATELLDKEKSKEKDAAAEGGKGHQDDSGDESSPERGPKGGKKPRGFPLSPCGAAAARKGRAKQRQREKERERERQKAQEGVVGVKGEGEEEGDGPQPTWIRKLFEGLFVNETTCLGCRNVTAMRERFVDVSVEVRHNESVYSRLQNFSSVEKLEGESKYMCDFCKKLQDAERRQKIAVFPPVLFLHLKRFKFSEREGQLIRLHHRAPFTLEMRLAPDHLTPTAKTIQTGGGAARKESETGKDKENEKEKEGNEGEEPSAPAGKEKGEGTKRDSKNETDKQLRRRESPTLPGHVIPPSPPSPSGSPAPSVSPVVPVPSEIGGRDGRGRAQQSFEDSTLYSLVAVVVHVGQDMSRGHYVSLVRCEDSWACLDDDEVREVTPEALGALYGSSARMEATKCGYLLMYMASDADNEPDF</sequence>
<dbReference type="PANTHER" id="PTHR24006:SF733">
    <property type="entry name" value="RE52890P"/>
    <property type="match status" value="1"/>
</dbReference>
<keyword evidence="5" id="KW-0833">Ubl conjugation pathway</keyword>
<dbReference type="PROSITE" id="PS00973">
    <property type="entry name" value="USP_2"/>
    <property type="match status" value="1"/>
</dbReference>
<feature type="compositionally biased region" description="Pro residues" evidence="6">
    <location>
        <begin position="415"/>
        <end position="426"/>
    </location>
</feature>
<evidence type="ECO:0000256" key="3">
    <source>
        <dbReference type="ARBA" id="ARBA00022670"/>
    </source>
</evidence>
<feature type="compositionally biased region" description="Basic and acidic residues" evidence="6">
    <location>
        <begin position="129"/>
        <end position="159"/>
    </location>
</feature>
<dbReference type="GO" id="GO:0004843">
    <property type="term" value="F:cysteine-type deubiquitinase activity"/>
    <property type="evidence" value="ECO:0007669"/>
    <property type="project" value="UniProtKB-UniRule"/>
</dbReference>
<dbReference type="Gene3D" id="3.90.70.10">
    <property type="entry name" value="Cysteine proteinases"/>
    <property type="match status" value="1"/>
</dbReference>
<protein>
    <recommendedName>
        <fullName evidence="5">Ubiquitin carboxyl-terminal hydrolase</fullName>
        <ecNumber evidence="5">3.4.19.12</ecNumber>
    </recommendedName>
</protein>
<dbReference type="Pfam" id="PF00443">
    <property type="entry name" value="UCH"/>
    <property type="match status" value="1"/>
</dbReference>
<evidence type="ECO:0000256" key="4">
    <source>
        <dbReference type="ARBA" id="ARBA00022801"/>
    </source>
</evidence>
<comment type="catalytic activity">
    <reaction evidence="1 5">
        <text>Thiol-dependent hydrolysis of ester, thioester, amide, peptide and isopeptide bonds formed by the C-terminal Gly of ubiquitin (a 76-residue protein attached to proteins as an intracellular targeting signal).</text>
        <dbReference type="EC" id="3.4.19.12"/>
    </reaction>
</comment>
<evidence type="ECO:0000256" key="2">
    <source>
        <dbReference type="ARBA" id="ARBA00009085"/>
    </source>
</evidence>
<dbReference type="EMBL" id="CDMZ01000662">
    <property type="protein sequence ID" value="CEM18976.1"/>
    <property type="molecule type" value="Genomic_DNA"/>
</dbReference>
<feature type="region of interest" description="Disordered" evidence="6">
    <location>
        <begin position="341"/>
        <end position="452"/>
    </location>
</feature>
<dbReference type="InterPro" id="IPR038765">
    <property type="entry name" value="Papain-like_cys_pep_sf"/>
</dbReference>
<comment type="similarity">
    <text evidence="2 5">Belongs to the peptidase C19 family.</text>
</comment>
<dbReference type="VEuPathDB" id="CryptoDB:Cvel_486"/>
<dbReference type="PANTHER" id="PTHR24006">
    <property type="entry name" value="UBIQUITIN CARBOXYL-TERMINAL HYDROLASE"/>
    <property type="match status" value="1"/>
</dbReference>
<evidence type="ECO:0000259" key="7">
    <source>
        <dbReference type="PROSITE" id="PS50235"/>
    </source>
</evidence>
<keyword evidence="4 5" id="KW-0378">Hydrolase</keyword>
<dbReference type="GO" id="GO:0016579">
    <property type="term" value="P:protein deubiquitination"/>
    <property type="evidence" value="ECO:0007669"/>
    <property type="project" value="InterPro"/>
</dbReference>
<feature type="compositionally biased region" description="Basic and acidic residues" evidence="6">
    <location>
        <begin position="186"/>
        <end position="199"/>
    </location>
</feature>
<feature type="domain" description="USP" evidence="7">
    <location>
        <begin position="29"/>
        <end position="528"/>
    </location>
</feature>
<keyword evidence="3 5" id="KW-0645">Protease</keyword>
<dbReference type="GO" id="GO:0005829">
    <property type="term" value="C:cytosol"/>
    <property type="evidence" value="ECO:0007669"/>
    <property type="project" value="TreeGrafter"/>
</dbReference>
<dbReference type="GO" id="GO:0005634">
    <property type="term" value="C:nucleus"/>
    <property type="evidence" value="ECO:0007669"/>
    <property type="project" value="TreeGrafter"/>
</dbReference>
<keyword evidence="5" id="KW-0788">Thiol protease</keyword>
<dbReference type="AlphaFoldDB" id="A0A0G4FV88"/>
<gene>
    <name evidence="8" type="ORF">Cvel_486</name>
</gene>
<reference evidence="8" key="1">
    <citation type="submission" date="2014-11" db="EMBL/GenBank/DDBJ databases">
        <authorList>
            <person name="Otto D Thomas"/>
            <person name="Naeem Raeece"/>
        </authorList>
    </citation>
    <scope>NUCLEOTIDE SEQUENCE</scope>
</reference>
<feature type="region of interest" description="Disordered" evidence="6">
    <location>
        <begin position="129"/>
        <end position="218"/>
    </location>
</feature>
<evidence type="ECO:0000256" key="1">
    <source>
        <dbReference type="ARBA" id="ARBA00000707"/>
    </source>
</evidence>
<dbReference type="SUPFAM" id="SSF54001">
    <property type="entry name" value="Cysteine proteinases"/>
    <property type="match status" value="1"/>
</dbReference>
<name>A0A0G4FV88_9ALVE</name>
<dbReference type="PROSITE" id="PS50235">
    <property type="entry name" value="USP_3"/>
    <property type="match status" value="1"/>
</dbReference>